<dbReference type="EMBL" id="VOIH02000005">
    <property type="protein sequence ID" value="KAF3446017.1"/>
    <property type="molecule type" value="Genomic_DNA"/>
</dbReference>
<protein>
    <submittedName>
        <fullName evidence="2">Uncharacterized protein</fullName>
    </submittedName>
</protein>
<proteinExistence type="predicted"/>
<organism evidence="2 3">
    <name type="scientific">Rhamnella rubrinervis</name>
    <dbReference type="NCBI Taxonomy" id="2594499"/>
    <lineage>
        <taxon>Eukaryota</taxon>
        <taxon>Viridiplantae</taxon>
        <taxon>Streptophyta</taxon>
        <taxon>Embryophyta</taxon>
        <taxon>Tracheophyta</taxon>
        <taxon>Spermatophyta</taxon>
        <taxon>Magnoliopsida</taxon>
        <taxon>eudicotyledons</taxon>
        <taxon>Gunneridae</taxon>
        <taxon>Pentapetalae</taxon>
        <taxon>rosids</taxon>
        <taxon>fabids</taxon>
        <taxon>Rosales</taxon>
        <taxon>Rhamnaceae</taxon>
        <taxon>rhamnoid group</taxon>
        <taxon>Rhamneae</taxon>
        <taxon>Rhamnella</taxon>
    </lineage>
</organism>
<feature type="compositionally biased region" description="Basic and acidic residues" evidence="1">
    <location>
        <begin position="337"/>
        <end position="358"/>
    </location>
</feature>
<reference evidence="2" key="1">
    <citation type="submission" date="2020-03" db="EMBL/GenBank/DDBJ databases">
        <title>A high-quality chromosome-level genome assembly of a woody plant with both climbing and erect habits, Rhamnella rubrinervis.</title>
        <authorList>
            <person name="Lu Z."/>
            <person name="Yang Y."/>
            <person name="Zhu X."/>
            <person name="Sun Y."/>
        </authorList>
    </citation>
    <scope>NUCLEOTIDE SEQUENCE</scope>
    <source>
        <strain evidence="2">BYM</strain>
        <tissue evidence="2">Leaf</tissue>
    </source>
</reference>
<sequence length="372" mass="41604">MAISLLQHLGFFYPLASSYDRWLKGLEFFFLSKILLRHKPSCTPSPTCKTRECDVIGGTGVVPAKDTSTLKSVLEPNQVAEQNLALYTEPSARRDDPEEHRPRFFIQHPILIKTDIPSIFKPKYMSYLKESRAKKADMLSTLDDKPDFLQTRQQAIRAGKKDTSLSKESQFDPVGTSDSEVHSAWTEKTTELKGKEGPSKEPTEQTLEGIPLPIFEVPYTHVLEGCLRLLYGEPTDPLWASYPAINMGKMKVTQNCWYLSEIVIKANNVQKKRTVALNKLSVTNKSLEEEPTPEPSDDEEGDNDSSEISFEEDEAEDDSGGEWNEDIQPKDLPPAPEKSRSPTKDSFVEAMEAARSEKAGSSVNAEEVTSVA</sequence>
<evidence type="ECO:0000313" key="2">
    <source>
        <dbReference type="EMBL" id="KAF3446017.1"/>
    </source>
</evidence>
<feature type="compositionally biased region" description="Acidic residues" evidence="1">
    <location>
        <begin position="289"/>
        <end position="325"/>
    </location>
</feature>
<feature type="compositionally biased region" description="Basic and acidic residues" evidence="1">
    <location>
        <begin position="188"/>
        <end position="203"/>
    </location>
</feature>
<dbReference type="Proteomes" id="UP000796880">
    <property type="component" value="Unassembled WGS sequence"/>
</dbReference>
<accession>A0A8K0MHH9</accession>
<dbReference type="AlphaFoldDB" id="A0A8K0MHH9"/>
<evidence type="ECO:0000313" key="3">
    <source>
        <dbReference type="Proteomes" id="UP000796880"/>
    </source>
</evidence>
<gene>
    <name evidence="2" type="ORF">FNV43_RR11195</name>
</gene>
<name>A0A8K0MHH9_9ROSA</name>
<evidence type="ECO:0000256" key="1">
    <source>
        <dbReference type="SAM" id="MobiDB-lite"/>
    </source>
</evidence>
<keyword evidence="3" id="KW-1185">Reference proteome</keyword>
<feature type="region of interest" description="Disordered" evidence="1">
    <location>
        <begin position="156"/>
        <end position="205"/>
    </location>
</feature>
<comment type="caution">
    <text evidence="2">The sequence shown here is derived from an EMBL/GenBank/DDBJ whole genome shotgun (WGS) entry which is preliminary data.</text>
</comment>
<feature type="region of interest" description="Disordered" evidence="1">
    <location>
        <begin position="284"/>
        <end position="372"/>
    </location>
</feature>